<organism evidence="1 2">
    <name type="scientific">Spiribacter salinus</name>
    <dbReference type="NCBI Taxonomy" id="1335746"/>
    <lineage>
        <taxon>Bacteria</taxon>
        <taxon>Pseudomonadati</taxon>
        <taxon>Pseudomonadota</taxon>
        <taxon>Gammaproteobacteria</taxon>
        <taxon>Chromatiales</taxon>
        <taxon>Ectothiorhodospiraceae</taxon>
        <taxon>Spiribacter</taxon>
    </lineage>
</organism>
<protein>
    <submittedName>
        <fullName evidence="1">SAM-dependent methyltransferase</fullName>
    </submittedName>
</protein>
<dbReference type="AlphaFoldDB" id="A0A540VST3"/>
<reference evidence="1 2" key="1">
    <citation type="submission" date="2019-06" db="EMBL/GenBank/DDBJ databases">
        <title>Metagenome assembled Genome of Spiribacter salinus SL48-SHIP from the microbial mat of Salt Lake 48 (Novosibirsk region, Russia).</title>
        <authorList>
            <person name="Shipova A."/>
            <person name="Rozanov A.S."/>
            <person name="Bryanskaya A.V."/>
            <person name="Peltek S.E."/>
        </authorList>
    </citation>
    <scope>NUCLEOTIDE SEQUENCE [LARGE SCALE GENOMIC DNA]</scope>
    <source>
        <strain evidence="1">SL48-SHIP-2</strain>
    </source>
</reference>
<proteinExistence type="predicted"/>
<dbReference type="EMBL" id="VIFK01000038">
    <property type="protein sequence ID" value="TQE99807.1"/>
    <property type="molecule type" value="Genomic_DNA"/>
</dbReference>
<gene>
    <name evidence="1" type="ORF">FKY71_06640</name>
</gene>
<name>A0A540VST3_9GAMM</name>
<sequence length="141" mass="15826">MTALPTDYLDAHQRHWSDAEHLLADSRLPNADQLFGFSAECGLKRLMLVFGMKVDPSTDSPEKGKDRKHVDRIWSRFETYRSGHPAGAKYTLPTTNSFSDWSASQRYAEGASIALPRVQAHQSAAQKVRQLIKQAQKDGLL</sequence>
<evidence type="ECO:0000313" key="2">
    <source>
        <dbReference type="Proteomes" id="UP000315400"/>
    </source>
</evidence>
<evidence type="ECO:0000313" key="1">
    <source>
        <dbReference type="EMBL" id="TQE99807.1"/>
    </source>
</evidence>
<keyword evidence="1" id="KW-0489">Methyltransferase</keyword>
<dbReference type="Proteomes" id="UP000315400">
    <property type="component" value="Unassembled WGS sequence"/>
</dbReference>
<keyword evidence="1" id="KW-0808">Transferase</keyword>
<comment type="caution">
    <text evidence="1">The sequence shown here is derived from an EMBL/GenBank/DDBJ whole genome shotgun (WGS) entry which is preliminary data.</text>
</comment>
<dbReference type="GO" id="GO:0008168">
    <property type="term" value="F:methyltransferase activity"/>
    <property type="evidence" value="ECO:0007669"/>
    <property type="project" value="UniProtKB-KW"/>
</dbReference>
<dbReference type="GO" id="GO:0032259">
    <property type="term" value="P:methylation"/>
    <property type="evidence" value="ECO:0007669"/>
    <property type="project" value="UniProtKB-KW"/>
</dbReference>
<accession>A0A540VST3</accession>